<feature type="domain" description="UBX" evidence="3">
    <location>
        <begin position="209"/>
        <end position="287"/>
    </location>
</feature>
<dbReference type="Pfam" id="PF23187">
    <property type="entry name" value="UBX7_N"/>
    <property type="match status" value="1"/>
</dbReference>
<accession>A0A1G4MFH3</accession>
<dbReference type="SUPFAM" id="SSF54236">
    <property type="entry name" value="Ubiquitin-like"/>
    <property type="match status" value="1"/>
</dbReference>
<dbReference type="GO" id="GO:0005783">
    <property type="term" value="C:endoplasmic reticulum"/>
    <property type="evidence" value="ECO:0007669"/>
    <property type="project" value="TreeGrafter"/>
</dbReference>
<keyword evidence="5" id="KW-1185">Reference proteome</keyword>
<dbReference type="InterPro" id="IPR001012">
    <property type="entry name" value="UBX_dom"/>
</dbReference>
<protein>
    <submittedName>
        <fullName evidence="4">LAFE_0F07954g1_1</fullName>
    </submittedName>
</protein>
<dbReference type="Gene3D" id="3.10.20.90">
    <property type="entry name" value="Phosphatidylinositol 3-kinase Catalytic Subunit, Chain A, domain 1"/>
    <property type="match status" value="1"/>
</dbReference>
<organism evidence="4 5">
    <name type="scientific">Lachancea fermentati</name>
    <name type="common">Zygosaccharomyces fermentati</name>
    <dbReference type="NCBI Taxonomy" id="4955"/>
    <lineage>
        <taxon>Eukaryota</taxon>
        <taxon>Fungi</taxon>
        <taxon>Dikarya</taxon>
        <taxon>Ascomycota</taxon>
        <taxon>Saccharomycotina</taxon>
        <taxon>Saccharomycetes</taxon>
        <taxon>Saccharomycetales</taxon>
        <taxon>Saccharomycetaceae</taxon>
        <taxon>Lachancea</taxon>
    </lineage>
</organism>
<feature type="region of interest" description="Disordered" evidence="2">
    <location>
        <begin position="328"/>
        <end position="413"/>
    </location>
</feature>
<dbReference type="GO" id="GO:0036503">
    <property type="term" value="P:ERAD pathway"/>
    <property type="evidence" value="ECO:0007669"/>
    <property type="project" value="TreeGrafter"/>
</dbReference>
<sequence>MSTIDIHFSESVKEAVDLSLQQALPLLVYSSSGSDEWLKKWFSRELQRKIDGKCIALKLLKGTEEFQYFEQIFPSVTIPSVCCLTSGKITEVIDDVSNLEGNANRLMTALDCIRVTKASESRAKPLEDSSEKVKGTTPLTLKEQAAETAAKIYHEQLLKQRKIEKEERERIKRLVKADREEFKAKERERSVGTSGLDNIRDNIKHYDLLHTKSCILLIRLLNGHSISHKFPSNTTLNSVRKWVDENRTDNDDPYNFHRTIPRVTFTESDEIRTLEELELTPRSALILKPLDNEDRKHGIVDAQGPGLLGRVFNSLTSWWSKPQEFTEQPFDASAKSQSHSEDAPSPTSSKYVSPLHSPYMSHTDPNTSELSLPSRPVSPNVYSFSNSEDHQVDEERKTFNGNNVKLEDKKEDR</sequence>
<evidence type="ECO:0000256" key="2">
    <source>
        <dbReference type="SAM" id="MobiDB-lite"/>
    </source>
</evidence>
<feature type="coiled-coil region" evidence="1">
    <location>
        <begin position="154"/>
        <end position="188"/>
    </location>
</feature>
<dbReference type="Pfam" id="PF00789">
    <property type="entry name" value="UBX"/>
    <property type="match status" value="1"/>
</dbReference>
<gene>
    <name evidence="4" type="ORF">LAFE_0F07954G</name>
</gene>
<dbReference type="PANTHER" id="PTHR46424:SF1">
    <property type="entry name" value="UBX DOMAIN-CONTAINING PROTEIN 4"/>
    <property type="match status" value="1"/>
</dbReference>
<dbReference type="AlphaFoldDB" id="A0A1G4MFH3"/>
<dbReference type="OrthoDB" id="2445133at2759"/>
<dbReference type="Proteomes" id="UP000190831">
    <property type="component" value="Chromosome F"/>
</dbReference>
<dbReference type="PANTHER" id="PTHR46424">
    <property type="entry name" value="UBX DOMAIN-CONTAINING PROTEIN 4"/>
    <property type="match status" value="1"/>
</dbReference>
<dbReference type="OMA" id="NDVRTWV"/>
<dbReference type="CDD" id="cd01767">
    <property type="entry name" value="UBX"/>
    <property type="match status" value="1"/>
</dbReference>
<evidence type="ECO:0000313" key="5">
    <source>
        <dbReference type="Proteomes" id="UP000190831"/>
    </source>
</evidence>
<evidence type="ECO:0000259" key="3">
    <source>
        <dbReference type="PROSITE" id="PS50033"/>
    </source>
</evidence>
<name>A0A1G4MFH3_LACFM</name>
<dbReference type="SMART" id="SM00166">
    <property type="entry name" value="UBX"/>
    <property type="match status" value="1"/>
</dbReference>
<keyword evidence="1" id="KW-0175">Coiled coil</keyword>
<evidence type="ECO:0000313" key="4">
    <source>
        <dbReference type="EMBL" id="SCW02507.1"/>
    </source>
</evidence>
<evidence type="ECO:0000256" key="1">
    <source>
        <dbReference type="SAM" id="Coils"/>
    </source>
</evidence>
<feature type="compositionally biased region" description="Basic and acidic residues" evidence="2">
    <location>
        <begin position="387"/>
        <end position="398"/>
    </location>
</feature>
<dbReference type="PROSITE" id="PS50033">
    <property type="entry name" value="UBX"/>
    <property type="match status" value="1"/>
</dbReference>
<reference evidence="5" key="1">
    <citation type="submission" date="2016-03" db="EMBL/GenBank/DDBJ databases">
        <authorList>
            <person name="Devillers H."/>
        </authorList>
    </citation>
    <scope>NUCLEOTIDE SEQUENCE [LARGE SCALE GENOMIC DNA]</scope>
</reference>
<dbReference type="EMBL" id="LT598490">
    <property type="protein sequence ID" value="SCW02507.1"/>
    <property type="molecule type" value="Genomic_DNA"/>
</dbReference>
<proteinExistence type="predicted"/>
<dbReference type="InterPro" id="IPR029071">
    <property type="entry name" value="Ubiquitin-like_domsf"/>
</dbReference>
<dbReference type="STRING" id="4955.A0A1G4MFH3"/>